<dbReference type="PANTHER" id="PTHR11545:SF2">
    <property type="entry name" value="LARGE RIBOSOMAL SUBUNIT PROTEIN UL13M"/>
    <property type="match status" value="1"/>
</dbReference>
<sequence>MNTFMAKKEKVKRDWFIVDAEDKILGRMLTTVSRVLQGKHKPEYTPHVDVGDFVIITNASKVKLTGKKMQEKIHYYVTGFQGGLRKRMVGKTLETAPEKVFSRSVRRMLPRSRLGKAMLKKLKIYAGAEHPHQAQQPKELVIRN</sequence>
<evidence type="ECO:0000313" key="9">
    <source>
        <dbReference type="EMBL" id="KKO19118.1"/>
    </source>
</evidence>
<reference evidence="9 10" key="1">
    <citation type="journal article" date="2013" name="BMC Microbiol.">
        <title>Identification of the type II cytochrome c maturation pathway in anammox bacteria by comparative genomics.</title>
        <authorList>
            <person name="Ferousi C."/>
            <person name="Speth D.R."/>
            <person name="Reimann J."/>
            <person name="Op den Camp H.J."/>
            <person name="Allen J.W."/>
            <person name="Keltjens J.T."/>
            <person name="Jetten M.S."/>
        </authorList>
    </citation>
    <scope>NUCLEOTIDE SEQUENCE [LARGE SCALE GENOMIC DNA]</scope>
    <source>
        <strain evidence="9">RU1</strain>
    </source>
</reference>
<dbReference type="PATRIC" id="fig|380242.3.peg.2698"/>
<evidence type="ECO:0000256" key="1">
    <source>
        <dbReference type="ARBA" id="ARBA00006227"/>
    </source>
</evidence>
<dbReference type="GO" id="GO:0003729">
    <property type="term" value="F:mRNA binding"/>
    <property type="evidence" value="ECO:0007669"/>
    <property type="project" value="UniProtKB-ARBA"/>
</dbReference>
<keyword evidence="4 6" id="KW-0687">Ribonucleoprotein</keyword>
<dbReference type="Pfam" id="PF00572">
    <property type="entry name" value="Ribosomal_L13"/>
    <property type="match status" value="1"/>
</dbReference>
<evidence type="ECO:0000256" key="7">
    <source>
        <dbReference type="RuleBase" id="RU003877"/>
    </source>
</evidence>
<gene>
    <name evidence="6 8" type="primary">rplM</name>
    <name evidence="9" type="ORF">BROFUL_02161</name>
</gene>
<evidence type="ECO:0000256" key="2">
    <source>
        <dbReference type="ARBA" id="ARBA00011838"/>
    </source>
</evidence>
<dbReference type="GO" id="GO:0017148">
    <property type="term" value="P:negative regulation of translation"/>
    <property type="evidence" value="ECO:0007669"/>
    <property type="project" value="TreeGrafter"/>
</dbReference>
<proteinExistence type="inferred from homology"/>
<evidence type="ECO:0000256" key="6">
    <source>
        <dbReference type="HAMAP-Rule" id="MF_01366"/>
    </source>
</evidence>
<evidence type="ECO:0000256" key="4">
    <source>
        <dbReference type="ARBA" id="ARBA00023274"/>
    </source>
</evidence>
<comment type="subunit">
    <text evidence="2 6">Part of the 50S ribosomal subunit.</text>
</comment>
<dbReference type="PROSITE" id="PS00783">
    <property type="entry name" value="RIBOSOMAL_L13"/>
    <property type="match status" value="1"/>
</dbReference>
<keyword evidence="10" id="KW-1185">Reference proteome</keyword>
<dbReference type="EMBL" id="LAQJ01000214">
    <property type="protein sequence ID" value="KKO19118.1"/>
    <property type="molecule type" value="Genomic_DNA"/>
</dbReference>
<dbReference type="HAMAP" id="MF_01366">
    <property type="entry name" value="Ribosomal_uL13"/>
    <property type="match status" value="1"/>
</dbReference>
<keyword evidence="3 6" id="KW-0689">Ribosomal protein</keyword>
<organism evidence="9 10">
    <name type="scientific">Candidatus Brocadia fulgida</name>
    <dbReference type="NCBI Taxonomy" id="380242"/>
    <lineage>
        <taxon>Bacteria</taxon>
        <taxon>Pseudomonadati</taxon>
        <taxon>Planctomycetota</taxon>
        <taxon>Candidatus Brocadiia</taxon>
        <taxon>Candidatus Brocadiales</taxon>
        <taxon>Candidatus Brocadiaceae</taxon>
        <taxon>Candidatus Brocadia</taxon>
    </lineage>
</organism>
<dbReference type="AlphaFoldDB" id="A0A0M2USU6"/>
<evidence type="ECO:0000256" key="8">
    <source>
        <dbReference type="RuleBase" id="RU003878"/>
    </source>
</evidence>
<dbReference type="PIRSF" id="PIRSF002181">
    <property type="entry name" value="Ribosomal_L13"/>
    <property type="match status" value="1"/>
</dbReference>
<evidence type="ECO:0000256" key="3">
    <source>
        <dbReference type="ARBA" id="ARBA00022980"/>
    </source>
</evidence>
<accession>A0A0M2USU6</accession>
<dbReference type="NCBIfam" id="TIGR01066">
    <property type="entry name" value="rplM_bact"/>
    <property type="match status" value="1"/>
</dbReference>
<name>A0A0M2USU6_9BACT</name>
<dbReference type="InterPro" id="IPR023563">
    <property type="entry name" value="Ribosomal_uL13_CS"/>
</dbReference>
<comment type="similarity">
    <text evidence="1 6 7">Belongs to the universal ribosomal protein uL13 family.</text>
</comment>
<dbReference type="FunFam" id="3.90.1180.10:FF:000001">
    <property type="entry name" value="50S ribosomal protein L13"/>
    <property type="match status" value="1"/>
</dbReference>
<dbReference type="GO" id="GO:0006412">
    <property type="term" value="P:translation"/>
    <property type="evidence" value="ECO:0007669"/>
    <property type="project" value="UniProtKB-UniRule"/>
</dbReference>
<comment type="function">
    <text evidence="6 8">This protein is one of the early assembly proteins of the 50S ribosomal subunit, although it is not seen to bind rRNA by itself. It is important during the early stages of 50S assembly.</text>
</comment>
<dbReference type="GO" id="GO:0022625">
    <property type="term" value="C:cytosolic large ribosomal subunit"/>
    <property type="evidence" value="ECO:0007669"/>
    <property type="project" value="TreeGrafter"/>
</dbReference>
<dbReference type="SUPFAM" id="SSF52161">
    <property type="entry name" value="Ribosomal protein L13"/>
    <property type="match status" value="1"/>
</dbReference>
<dbReference type="PANTHER" id="PTHR11545">
    <property type="entry name" value="RIBOSOMAL PROTEIN L13"/>
    <property type="match status" value="1"/>
</dbReference>
<dbReference type="InterPro" id="IPR005823">
    <property type="entry name" value="Ribosomal_uL13_bac-type"/>
</dbReference>
<dbReference type="Gene3D" id="3.90.1180.10">
    <property type="entry name" value="Ribosomal protein L13"/>
    <property type="match status" value="1"/>
</dbReference>
<dbReference type="InterPro" id="IPR036899">
    <property type="entry name" value="Ribosomal_uL13_sf"/>
</dbReference>
<protein>
    <recommendedName>
        <fullName evidence="5 6">Large ribosomal subunit protein uL13</fullName>
    </recommendedName>
</protein>
<evidence type="ECO:0000313" key="10">
    <source>
        <dbReference type="Proteomes" id="UP000034954"/>
    </source>
</evidence>
<comment type="caution">
    <text evidence="9">The sequence shown here is derived from an EMBL/GenBank/DDBJ whole genome shotgun (WGS) entry which is preliminary data.</text>
</comment>
<evidence type="ECO:0000256" key="5">
    <source>
        <dbReference type="ARBA" id="ARBA00035201"/>
    </source>
</evidence>
<dbReference type="CDD" id="cd00392">
    <property type="entry name" value="Ribosomal_L13"/>
    <property type="match status" value="1"/>
</dbReference>
<dbReference type="Proteomes" id="UP000034954">
    <property type="component" value="Unassembled WGS sequence"/>
</dbReference>
<dbReference type="GO" id="GO:0003735">
    <property type="term" value="F:structural constituent of ribosome"/>
    <property type="evidence" value="ECO:0007669"/>
    <property type="project" value="InterPro"/>
</dbReference>
<dbReference type="InterPro" id="IPR005822">
    <property type="entry name" value="Ribosomal_uL13"/>
</dbReference>